<dbReference type="Gene3D" id="1.10.238.20">
    <property type="entry name" value="Pheromone/general odorant binding protein domain"/>
    <property type="match status" value="1"/>
</dbReference>
<protein>
    <submittedName>
        <fullName evidence="2">Minus-C odorant binding protein 1</fullName>
    </submittedName>
</protein>
<dbReference type="InterPro" id="IPR036728">
    <property type="entry name" value="PBP_GOBP_sf"/>
</dbReference>
<feature type="chain" id="PRO_5003062418" evidence="1">
    <location>
        <begin position="17"/>
        <end position="129"/>
    </location>
</feature>
<sequence>MKTVFVVSLLFALAASDTDMEKKFHECDEETGLTLSEVTEYLLGDDAENDEKATKYMMCMFKQQGAIDGEGHLDMEKVRLSVNNYMKTTDAADDKEALECVEEKDTAEETALAVGKCVEKRRAELTSSK</sequence>
<keyword evidence="1" id="KW-0732">Signal</keyword>
<dbReference type="InterPro" id="IPR006170">
    <property type="entry name" value="PBP/GOBP"/>
</dbReference>
<dbReference type="SUPFAM" id="SSF47565">
    <property type="entry name" value="Insect pheromone/odorant-binding proteins"/>
    <property type="match status" value="1"/>
</dbReference>
<accession>D4P5A7</accession>
<evidence type="ECO:0000313" key="2">
    <source>
        <dbReference type="EMBL" id="ADD70030.1"/>
    </source>
</evidence>
<dbReference type="SMART" id="SM00708">
    <property type="entry name" value="PhBP"/>
    <property type="match status" value="1"/>
</dbReference>
<feature type="signal peptide" evidence="1">
    <location>
        <begin position="1"/>
        <end position="16"/>
    </location>
</feature>
<dbReference type="EMBL" id="GU575294">
    <property type="protein sequence ID" value="ADD70030.1"/>
    <property type="molecule type" value="mRNA"/>
</dbReference>
<name>D4P5A7_9CUCU</name>
<dbReference type="AlphaFoldDB" id="D4P5A7"/>
<organism evidence="2">
    <name type="scientific">Batocera horsfieldi</name>
    <dbReference type="NCBI Taxonomy" id="351105"/>
    <lineage>
        <taxon>Eukaryota</taxon>
        <taxon>Metazoa</taxon>
        <taxon>Ecdysozoa</taxon>
        <taxon>Arthropoda</taxon>
        <taxon>Hexapoda</taxon>
        <taxon>Insecta</taxon>
        <taxon>Pterygota</taxon>
        <taxon>Neoptera</taxon>
        <taxon>Endopterygota</taxon>
        <taxon>Coleoptera</taxon>
        <taxon>Polyphaga</taxon>
        <taxon>Cucujiformia</taxon>
        <taxon>Chrysomeloidea</taxon>
        <taxon>Cerambycidae</taxon>
        <taxon>Lamiinae</taxon>
        <taxon>Batocerini</taxon>
        <taxon>Batocera</taxon>
    </lineage>
</organism>
<dbReference type="Pfam" id="PF01395">
    <property type="entry name" value="PBP_GOBP"/>
    <property type="match status" value="1"/>
</dbReference>
<evidence type="ECO:0000256" key="1">
    <source>
        <dbReference type="SAM" id="SignalP"/>
    </source>
</evidence>
<dbReference type="CDD" id="cd23992">
    <property type="entry name" value="PBP_GOBP"/>
    <property type="match status" value="1"/>
</dbReference>
<dbReference type="GO" id="GO:0005549">
    <property type="term" value="F:odorant binding"/>
    <property type="evidence" value="ECO:0007669"/>
    <property type="project" value="InterPro"/>
</dbReference>
<proteinExistence type="evidence at transcript level"/>
<reference evidence="2" key="1">
    <citation type="journal article" date="2014" name="J. Insect Sci.">
        <title>Construction and analysis of cDNA libraries from the antennae of Batocera horsfieldi and expression pattern of putative odorant binding proteins.</title>
        <authorList>
            <person name="Li H."/>
            <person name="Zhang A."/>
            <person name="Chen L.Z."/>
            <person name="Zhang G."/>
            <person name="Wang M.Q."/>
        </authorList>
    </citation>
    <scope>NUCLEOTIDE SEQUENCE</scope>
</reference>